<dbReference type="InterPro" id="IPR047676">
    <property type="entry name" value="FxLYD_dom"/>
</dbReference>
<dbReference type="AlphaFoldDB" id="A0A484IE85"/>
<evidence type="ECO:0000313" key="3">
    <source>
        <dbReference type="Proteomes" id="UP000294299"/>
    </source>
</evidence>
<organism evidence="2 3">
    <name type="scientific">Candidatus Nitrosocosmicus franklandianus</name>
    <dbReference type="NCBI Taxonomy" id="1798806"/>
    <lineage>
        <taxon>Archaea</taxon>
        <taxon>Nitrososphaerota</taxon>
        <taxon>Nitrososphaeria</taxon>
        <taxon>Nitrososphaerales</taxon>
        <taxon>Nitrososphaeraceae</taxon>
        <taxon>Candidatus Nitrosocosmicus</taxon>
    </lineage>
</organism>
<accession>A0A484IE85</accession>
<sequence>MKPLSSIKTFSLVLLVTTITLMSILEGKNSPFHFSAFGQGAEEDYKKYDIVLLSHSYVGNFFTDELIGEILNNGTATIKAVEMTAIFYDEDDETIGSADSGTSPYTINPGDTASFTIEVFDEAVKANASSYDFTAKWKDEFLSNNYFIRLAGGDISDDTSNDGDDEEEDEEES</sequence>
<evidence type="ECO:0000313" key="2">
    <source>
        <dbReference type="EMBL" id="VFJ15127.1"/>
    </source>
</evidence>
<reference evidence="2 3" key="1">
    <citation type="submission" date="2019-02" db="EMBL/GenBank/DDBJ databases">
        <authorList>
            <person name="Lehtovirta-Morley E L."/>
        </authorList>
    </citation>
    <scope>NUCLEOTIDE SEQUENCE [LARGE SCALE GENOMIC DNA]</scope>
    <source>
        <strain evidence="2">NFRAN1</strain>
    </source>
</reference>
<feature type="region of interest" description="Disordered" evidence="1">
    <location>
        <begin position="154"/>
        <end position="173"/>
    </location>
</feature>
<dbReference type="EMBL" id="LR216287">
    <property type="protein sequence ID" value="VFJ15127.1"/>
    <property type="molecule type" value="Genomic_DNA"/>
</dbReference>
<name>A0A484IE85_9ARCH</name>
<protein>
    <recommendedName>
        <fullName evidence="4">CARDB domain-containing protein</fullName>
    </recommendedName>
</protein>
<gene>
    <name evidence="2" type="ORF">NFRAN_2804</name>
</gene>
<evidence type="ECO:0000256" key="1">
    <source>
        <dbReference type="SAM" id="MobiDB-lite"/>
    </source>
</evidence>
<dbReference type="NCBIfam" id="NF038353">
    <property type="entry name" value="FxLYD_dom"/>
    <property type="match status" value="1"/>
</dbReference>
<evidence type="ECO:0008006" key="4">
    <source>
        <dbReference type="Google" id="ProtNLM"/>
    </source>
</evidence>
<feature type="compositionally biased region" description="Acidic residues" evidence="1">
    <location>
        <begin position="155"/>
        <end position="173"/>
    </location>
</feature>
<proteinExistence type="predicted"/>
<keyword evidence="3" id="KW-1185">Reference proteome</keyword>
<dbReference type="KEGG" id="nfn:NFRAN_2804"/>
<dbReference type="Proteomes" id="UP000294299">
    <property type="component" value="Chromosome NFRAN"/>
</dbReference>